<evidence type="ECO:0000313" key="13">
    <source>
        <dbReference type="EnsemblMetazoa" id="tetur02g11210.1"/>
    </source>
</evidence>
<evidence type="ECO:0000256" key="5">
    <source>
        <dbReference type="ARBA" id="ARBA00022679"/>
    </source>
</evidence>
<keyword evidence="8 11" id="KW-1133">Transmembrane helix</keyword>
<feature type="transmembrane region" description="Helical" evidence="11">
    <location>
        <begin position="144"/>
        <end position="163"/>
    </location>
</feature>
<reference evidence="13" key="2">
    <citation type="submission" date="2015-06" db="UniProtKB">
        <authorList>
            <consortium name="EnsemblMetazoa"/>
        </authorList>
    </citation>
    <scope>IDENTIFICATION</scope>
</reference>
<organism evidence="13 14">
    <name type="scientific">Tetranychus urticae</name>
    <name type="common">Two-spotted spider mite</name>
    <dbReference type="NCBI Taxonomy" id="32264"/>
    <lineage>
        <taxon>Eukaryota</taxon>
        <taxon>Metazoa</taxon>
        <taxon>Ecdysozoa</taxon>
        <taxon>Arthropoda</taxon>
        <taxon>Chelicerata</taxon>
        <taxon>Arachnida</taxon>
        <taxon>Acari</taxon>
        <taxon>Acariformes</taxon>
        <taxon>Trombidiformes</taxon>
        <taxon>Prostigmata</taxon>
        <taxon>Eleutherengona</taxon>
        <taxon>Raphignathae</taxon>
        <taxon>Tetranychoidea</taxon>
        <taxon>Tetranychidae</taxon>
        <taxon>Tetranychus</taxon>
    </lineage>
</organism>
<dbReference type="Proteomes" id="UP000015104">
    <property type="component" value="Unassembled WGS sequence"/>
</dbReference>
<dbReference type="EnsemblMetazoa" id="tetur02g11210.1">
    <property type="protein sequence ID" value="tetur02g11210.1"/>
    <property type="gene ID" value="tetur02g11210"/>
</dbReference>
<evidence type="ECO:0000256" key="11">
    <source>
        <dbReference type="RuleBase" id="RU363075"/>
    </source>
</evidence>
<keyword evidence="3" id="KW-0337">GPI-anchor biosynthesis</keyword>
<dbReference type="EC" id="2.4.1.-" evidence="11"/>
<feature type="transmembrane region" description="Helical" evidence="11">
    <location>
        <begin position="120"/>
        <end position="138"/>
    </location>
</feature>
<evidence type="ECO:0000313" key="14">
    <source>
        <dbReference type="Proteomes" id="UP000015104"/>
    </source>
</evidence>
<feature type="transmembrane region" description="Helical" evidence="11">
    <location>
        <begin position="87"/>
        <end position="108"/>
    </location>
</feature>
<dbReference type="PANTHER" id="PTHR22760:SF3">
    <property type="entry name" value="GPI MANNOSYLTRANSFERASE 4"/>
    <property type="match status" value="1"/>
</dbReference>
<evidence type="ECO:0000256" key="8">
    <source>
        <dbReference type="ARBA" id="ARBA00022989"/>
    </source>
</evidence>
<keyword evidence="5" id="KW-0808">Transferase</keyword>
<evidence type="ECO:0000256" key="1">
    <source>
        <dbReference type="ARBA" id="ARBA00004477"/>
    </source>
</evidence>
<dbReference type="InterPro" id="IPR005599">
    <property type="entry name" value="GPI_mannosylTrfase"/>
</dbReference>
<feature type="chain" id="PRO_5004580772" description="Mannosyltransferase" evidence="12">
    <location>
        <begin position="23"/>
        <end position="548"/>
    </location>
</feature>
<dbReference type="GO" id="GO:0005789">
    <property type="term" value="C:endoplasmic reticulum membrane"/>
    <property type="evidence" value="ECO:0007669"/>
    <property type="project" value="UniProtKB-SubCell"/>
</dbReference>
<dbReference type="GO" id="GO:0006506">
    <property type="term" value="P:GPI anchor biosynthetic process"/>
    <property type="evidence" value="ECO:0007669"/>
    <property type="project" value="UniProtKB-KW"/>
</dbReference>
<dbReference type="AlphaFoldDB" id="T1JXA1"/>
<evidence type="ECO:0000256" key="7">
    <source>
        <dbReference type="ARBA" id="ARBA00022824"/>
    </source>
</evidence>
<keyword evidence="9 11" id="KW-0472">Membrane</keyword>
<reference evidence="14" key="1">
    <citation type="submission" date="2011-08" db="EMBL/GenBank/DDBJ databases">
        <authorList>
            <person name="Rombauts S."/>
        </authorList>
    </citation>
    <scope>NUCLEOTIDE SEQUENCE</scope>
    <source>
        <strain evidence="14">London</strain>
    </source>
</reference>
<evidence type="ECO:0000256" key="6">
    <source>
        <dbReference type="ARBA" id="ARBA00022692"/>
    </source>
</evidence>
<dbReference type="EMBL" id="CAEY01000824">
    <property type="status" value="NOT_ANNOTATED_CDS"/>
    <property type="molecule type" value="Genomic_DNA"/>
</dbReference>
<keyword evidence="6 11" id="KW-0812">Transmembrane</keyword>
<accession>T1JXA1</accession>
<comment type="subcellular location">
    <subcellularLocation>
        <location evidence="1 11">Endoplasmic reticulum membrane</location>
        <topology evidence="1 11">Multi-pass membrane protein</topology>
    </subcellularLocation>
</comment>
<keyword evidence="7 11" id="KW-0256">Endoplasmic reticulum</keyword>
<keyword evidence="14" id="KW-1185">Reference proteome</keyword>
<keyword evidence="12" id="KW-0732">Signal</keyword>
<evidence type="ECO:0000256" key="12">
    <source>
        <dbReference type="SAM" id="SignalP"/>
    </source>
</evidence>
<evidence type="ECO:0000256" key="4">
    <source>
        <dbReference type="ARBA" id="ARBA00022676"/>
    </source>
</evidence>
<dbReference type="HOGENOM" id="CLU_022957_1_1_1"/>
<keyword evidence="4 11" id="KW-0328">Glycosyltransferase</keyword>
<evidence type="ECO:0000256" key="3">
    <source>
        <dbReference type="ARBA" id="ARBA00022502"/>
    </source>
</evidence>
<proteinExistence type="inferred from homology"/>
<dbReference type="Pfam" id="PF03901">
    <property type="entry name" value="Glyco_transf_22"/>
    <property type="match status" value="1"/>
</dbReference>
<evidence type="ECO:0000256" key="2">
    <source>
        <dbReference type="ARBA" id="ARBA00004687"/>
    </source>
</evidence>
<name>T1JXA1_TETUR</name>
<dbReference type="STRING" id="32264.T1JXA1"/>
<dbReference type="GO" id="GO:0000026">
    <property type="term" value="F:alpha-1,2-mannosyltransferase activity"/>
    <property type="evidence" value="ECO:0007669"/>
    <property type="project" value="TreeGrafter"/>
</dbReference>
<feature type="signal peptide" evidence="12">
    <location>
        <begin position="1"/>
        <end position="22"/>
    </location>
</feature>
<comment type="similarity">
    <text evidence="10">Belongs to the glycosyltransferase 22 family. PIGZ subfamily.</text>
</comment>
<gene>
    <name evidence="13" type="primary">107371820</name>
</gene>
<feature type="transmembrane region" description="Helical" evidence="11">
    <location>
        <begin position="373"/>
        <end position="390"/>
    </location>
</feature>
<comment type="pathway">
    <text evidence="2">Glycolipid biosynthesis; glycosylphosphatidylinositol-anchor biosynthesis.</text>
</comment>
<evidence type="ECO:0000256" key="10">
    <source>
        <dbReference type="ARBA" id="ARBA00038466"/>
    </source>
</evidence>
<feature type="transmembrane region" description="Helical" evidence="11">
    <location>
        <begin position="175"/>
        <end position="200"/>
    </location>
</feature>
<dbReference type="KEGG" id="tut:107371820"/>
<protein>
    <recommendedName>
        <fullName evidence="11">Mannosyltransferase</fullName>
        <ecNumber evidence="11">2.4.1.-</ecNumber>
    </recommendedName>
</protein>
<evidence type="ECO:0000256" key="9">
    <source>
        <dbReference type="ARBA" id="ARBA00023136"/>
    </source>
</evidence>
<dbReference type="eggNOG" id="KOG4123">
    <property type="taxonomic scope" value="Eukaryota"/>
</dbReference>
<feature type="transmembrane region" description="Helical" evidence="11">
    <location>
        <begin position="288"/>
        <end position="308"/>
    </location>
</feature>
<dbReference type="OrthoDB" id="10066429at2759"/>
<dbReference type="OMA" id="HGIHPRY"/>
<sequence length="548" mass="64400">MTSNSPIRNLIGISWILRLILTLVPQHGYIQPDEFFQFTEPIIGDFMGIKSLKTWEFKVDQPIRSISMPLLLNSPFLLLKQKWLNSYIIMVLPRFIFTGLSFIADYCLYKISKLTLGWQWSFPCLVFSTSYLTLTHLTHTFTNSLETIFISVVLYIVISSLSIKKTKHHHLLGIILAMGIFNRPTFPIFATIPVLFWLSIGKNKFPKRQWRNGVNMLPSFSIASLANVLVDTAYYRRDIFDHFIELLSGELTLTQFLDKTSLIFTPWNFINYNRDTSNLKNHGLHDPFHHMLVNVPLSFGLLGLLAYLEIFKISLQPFRYKMIPARKIMLLSFWISLITLSFIPHQEPRFLLPCLIFLSYLYAEKLRVRKSLFFCWILFNIFFTYIYGFVHQSGVTKALFELNSNIVQDRDSRFDIIFSRTYLPPQTLLNIPVNNERVLFHDLSILDFPESITNKLREVGNDTYRDKVYLIQPSALSWYLEKLNNNWDNISFTLQSRFFPHFTHEDLEASFQHLLVNSEREDRSDLIKEAFSLDIYRINYFDSQNVND</sequence>
<dbReference type="PANTHER" id="PTHR22760">
    <property type="entry name" value="GLYCOSYLTRANSFERASE"/>
    <property type="match status" value="1"/>
</dbReference>